<dbReference type="SUPFAM" id="SSF54001">
    <property type="entry name" value="Cysteine proteinases"/>
    <property type="match status" value="1"/>
</dbReference>
<feature type="region of interest" description="Disordered" evidence="19">
    <location>
        <begin position="1"/>
        <end position="38"/>
    </location>
</feature>
<evidence type="ECO:0000256" key="4">
    <source>
        <dbReference type="ARBA" id="ARBA00022490"/>
    </source>
</evidence>
<evidence type="ECO:0000256" key="18">
    <source>
        <dbReference type="RuleBase" id="RU366025"/>
    </source>
</evidence>
<feature type="compositionally biased region" description="Basic and acidic residues" evidence="19">
    <location>
        <begin position="642"/>
        <end position="657"/>
    </location>
</feature>
<dbReference type="InterPro" id="IPR038765">
    <property type="entry name" value="Papain-like_cys_pep_sf"/>
</dbReference>
<keyword evidence="23" id="KW-1185">Reference proteome</keyword>
<evidence type="ECO:0000313" key="23">
    <source>
        <dbReference type="Proteomes" id="UP000472262"/>
    </source>
</evidence>
<dbReference type="Pfam" id="PF06337">
    <property type="entry name" value="DUSP"/>
    <property type="match status" value="1"/>
</dbReference>
<evidence type="ECO:0000256" key="19">
    <source>
        <dbReference type="SAM" id="MobiDB-lite"/>
    </source>
</evidence>
<dbReference type="Pfam" id="PF14836">
    <property type="entry name" value="Ubiquitin_3"/>
    <property type="match status" value="1"/>
</dbReference>
<dbReference type="PROSITE" id="PS51283">
    <property type="entry name" value="DUSP"/>
    <property type="match status" value="1"/>
</dbReference>
<dbReference type="InterPro" id="IPR001394">
    <property type="entry name" value="Peptidase_C19_UCH"/>
</dbReference>
<evidence type="ECO:0000256" key="9">
    <source>
        <dbReference type="ARBA" id="ARBA00022786"/>
    </source>
</evidence>
<dbReference type="Pfam" id="PF14533">
    <property type="entry name" value="USP7_C2"/>
    <property type="match status" value="1"/>
</dbReference>
<keyword evidence="10 18" id="KW-0378">Hydrolase</keyword>
<dbReference type="AlphaFoldDB" id="A0A672Q7J1"/>
<feature type="domain" description="DUSP" evidence="21">
    <location>
        <begin position="27"/>
        <end position="138"/>
    </location>
</feature>
<dbReference type="Gene3D" id="3.90.70.10">
    <property type="entry name" value="Cysteine proteinases"/>
    <property type="match status" value="2"/>
</dbReference>
<reference evidence="22" key="2">
    <citation type="submission" date="2025-09" db="UniProtKB">
        <authorList>
            <consortium name="Ensembl"/>
        </authorList>
    </citation>
    <scope>IDENTIFICATION</scope>
</reference>
<dbReference type="SUPFAM" id="SSF143791">
    <property type="entry name" value="DUSP-like"/>
    <property type="match status" value="1"/>
</dbReference>
<dbReference type="FunFam" id="3.90.70.10:FF:000013">
    <property type="entry name" value="ubiquitin carboxyl-terminal hydrolase 15 isoform X1"/>
    <property type="match status" value="1"/>
</dbReference>
<feature type="domain" description="USP" evidence="20">
    <location>
        <begin position="271"/>
        <end position="883"/>
    </location>
</feature>
<dbReference type="GO" id="GO:0005634">
    <property type="term" value="C:nucleus"/>
    <property type="evidence" value="ECO:0007669"/>
    <property type="project" value="UniProtKB-SubCell"/>
</dbReference>
<dbReference type="InterPro" id="IPR006615">
    <property type="entry name" value="Pept_C19_DUSP"/>
</dbReference>
<dbReference type="GO" id="GO:0046872">
    <property type="term" value="F:metal ion binding"/>
    <property type="evidence" value="ECO:0007669"/>
    <property type="project" value="UniProtKB-KW"/>
</dbReference>
<dbReference type="FunFam" id="3.10.20.90:FF:000020">
    <property type="entry name" value="ubiquitin carboxyl-terminal hydrolase 15 isoform X2"/>
    <property type="match status" value="1"/>
</dbReference>
<dbReference type="CDD" id="cd02674">
    <property type="entry name" value="Peptidase_C19R"/>
    <property type="match status" value="1"/>
</dbReference>
<feature type="compositionally biased region" description="Polar residues" evidence="19">
    <location>
        <begin position="25"/>
        <end position="37"/>
    </location>
</feature>
<dbReference type="Gene3D" id="3.30.2230.10">
    <property type="entry name" value="DUSP-like"/>
    <property type="match status" value="1"/>
</dbReference>
<keyword evidence="11 18" id="KW-0788">Thiol protease</keyword>
<evidence type="ECO:0000313" key="22">
    <source>
        <dbReference type="Ensembl" id="ENSSGRP00000072218.1"/>
    </source>
</evidence>
<evidence type="ECO:0000256" key="17">
    <source>
        <dbReference type="ARBA" id="ARBA00046862"/>
    </source>
</evidence>
<keyword evidence="13" id="KW-0832">Ubl conjugation</keyword>
<dbReference type="InterPro" id="IPR050185">
    <property type="entry name" value="Ub_carboxyl-term_hydrolase"/>
</dbReference>
<dbReference type="FunFam" id="3.30.2230.10:FF:000003">
    <property type="entry name" value="ubiquitin carboxyl-terminal hydrolase 15 isoform X1"/>
    <property type="match status" value="1"/>
</dbReference>
<dbReference type="PANTHER" id="PTHR21646:SF45">
    <property type="entry name" value="UBIQUITIN CARBOXYL-TERMINAL HYDROLASE 4"/>
    <property type="match status" value="1"/>
</dbReference>
<reference evidence="22" key="1">
    <citation type="submission" date="2025-08" db="UniProtKB">
        <authorList>
            <consortium name="Ensembl"/>
        </authorList>
    </citation>
    <scope>IDENTIFICATION</scope>
</reference>
<dbReference type="PANTHER" id="PTHR21646">
    <property type="entry name" value="UBIQUITIN CARBOXYL-TERMINAL HYDROLASE"/>
    <property type="match status" value="1"/>
</dbReference>
<comment type="catalytic activity">
    <reaction evidence="1 18">
        <text>Thiol-dependent hydrolysis of ester, thioester, amide, peptide and isopeptide bonds formed by the C-terminal Gly of ubiquitin (a 76-residue protein attached to proteins as an intracellular targeting signal).</text>
        <dbReference type="EC" id="3.4.19.12"/>
    </reaction>
</comment>
<evidence type="ECO:0000256" key="13">
    <source>
        <dbReference type="ARBA" id="ARBA00022843"/>
    </source>
</evidence>
<evidence type="ECO:0000256" key="7">
    <source>
        <dbReference type="ARBA" id="ARBA00022723"/>
    </source>
</evidence>
<feature type="region of interest" description="Disordered" evidence="19">
    <location>
        <begin position="641"/>
        <end position="677"/>
    </location>
</feature>
<organism evidence="22 23">
    <name type="scientific">Sinocyclocheilus grahami</name>
    <name type="common">Dianchi golden-line fish</name>
    <name type="synonym">Barbus grahami</name>
    <dbReference type="NCBI Taxonomy" id="75366"/>
    <lineage>
        <taxon>Eukaryota</taxon>
        <taxon>Metazoa</taxon>
        <taxon>Chordata</taxon>
        <taxon>Craniata</taxon>
        <taxon>Vertebrata</taxon>
        <taxon>Euteleostomi</taxon>
        <taxon>Actinopterygii</taxon>
        <taxon>Neopterygii</taxon>
        <taxon>Teleostei</taxon>
        <taxon>Ostariophysi</taxon>
        <taxon>Cypriniformes</taxon>
        <taxon>Cyprinidae</taxon>
        <taxon>Cyprininae</taxon>
        <taxon>Sinocyclocheilus</taxon>
    </lineage>
</organism>
<dbReference type="PROSITE" id="PS50235">
    <property type="entry name" value="USP_3"/>
    <property type="match status" value="1"/>
</dbReference>
<dbReference type="GO" id="GO:0016579">
    <property type="term" value="P:protein deubiquitination"/>
    <property type="evidence" value="ECO:0007669"/>
    <property type="project" value="InterPro"/>
</dbReference>
<dbReference type="InterPro" id="IPR035927">
    <property type="entry name" value="DUSP-like_sf"/>
</dbReference>
<dbReference type="PROSITE" id="PS00973">
    <property type="entry name" value="USP_2"/>
    <property type="match status" value="1"/>
</dbReference>
<keyword evidence="7" id="KW-0479">Metal-binding</keyword>
<accession>A0A672Q7J1</accession>
<sequence>MAEGGGPESGNASDPDEKPVIAQTPVPSTESQKQSIGTLLKTPLRKGDEWYLIDSRWFKQWKKYVGFDSWDLYNVGEHNLYPGPIDNSGLFSDHESQTLKEHLIDELDYVLMPTEAWNKLVSWYGCLEGQKPIIRKVVEHGMFVKHCKVEVYLLELNLCENDNMDKVITRHFSKADTIDTIEKEMRSLFDIPSEKETRLWNKYMSNTYEQLNKLDSTVQDAGLFQGQVLVIEKKNEDDTWPRQTCHSKLGGYNSYSSSYSYRESAAQPGLCGLSNLGNTCFMNSALQCLSNTPPLTEYFLEDRYEAEINRENPLGMRGEIAEAYADLVKQMWLSRSSYVAPRTFKTQVGRFAPQFSGYQQQDSQELLAFLLDGLHEDLNRVKKKPYLALRDAEGRPDEVVAKEAWANHRLRNDSIIVDIFHGLFKSTLVCPECSKVSVTFDPFCYLTLPLPMKKDRTMEVFLVHTDPQFRPMQYRVVVPKMGVVADLCSALAKLSGVPSENMVVADVYNHRFHKIYRQDDGLNHIMEKDDIFIYEVLEEDSEKMNLPVYFRERHAKHSGGSSGTMLFGQPLLITVPRHNLTVDTLYDRVLERIGLVLCFSGLSQFYTSSVTANLVDPLSVFCFRHTDLILLYAFVSGDEEAMDHQESPEPENSHSDTVDGEEDSEPENGPNCSGGKSFTSRPKLFSFSMVNSYGTANISSLPFDGNLLKLTRGLLTVAAYDKHESMLHAQKKKTTVALRECIELFTTMETLGEHDPWYCPTCKKHQQATKKFDLWSLPRILVVHLKRFSYNRCWRDKLDTVVDFPIRDLNMSEFVCDPKADPYVYDLIAVSNHYGGMGGGHYTGYGKNKVDGKWYYFDDSSVSSATEDQIVTKAAYVLFYQRRDADTPSKSTPSASLATNYPKMAVAGNLPQNINFLEIFDDNELL</sequence>
<keyword evidence="8" id="KW-0677">Repeat</keyword>
<comment type="function">
    <text evidence="16">Deubiquitinating enzyme that removes conjugated ubiquitin from target proteins. Deubiquitinates PDPK1. Deubiquitinates TRIM21. Deubiquitinates receptor ADORA2A which increases the amount of functional receptor at the cell surface. Deubiquitinates HAS2. Deubiquitinates RHEB in response to EGF signaling, promoting mTORC1 signaling. May regulate mRNA splicing through deubiquitination of the U4 spliceosomal protein PRPF3. This may prevent its recognition by the U5 component PRPF8 thereby destabilizing interactions within the U4/U6.U5 snRNP. May also play a role in the regulation of quality control in the ER.</text>
</comment>
<comment type="similarity">
    <text evidence="15">Belongs to the peptidase C19 family. USP4 subfamily.</text>
</comment>
<evidence type="ECO:0000256" key="10">
    <source>
        <dbReference type="ARBA" id="ARBA00022801"/>
    </source>
</evidence>
<dbReference type="GO" id="GO:0005737">
    <property type="term" value="C:cytoplasm"/>
    <property type="evidence" value="ECO:0007669"/>
    <property type="project" value="UniProtKB-SubCell"/>
</dbReference>
<keyword evidence="14" id="KW-0539">Nucleus</keyword>
<dbReference type="InterPro" id="IPR029346">
    <property type="entry name" value="USP_C"/>
</dbReference>
<keyword evidence="4" id="KW-0963">Cytoplasm</keyword>
<dbReference type="Pfam" id="PF00443">
    <property type="entry name" value="UCH"/>
    <property type="match status" value="1"/>
</dbReference>
<evidence type="ECO:0000256" key="14">
    <source>
        <dbReference type="ARBA" id="ARBA00023242"/>
    </source>
</evidence>
<evidence type="ECO:0000256" key="11">
    <source>
        <dbReference type="ARBA" id="ARBA00022807"/>
    </source>
</evidence>
<dbReference type="Ensembl" id="ENSSGRT00000076916.1">
    <property type="protein sequence ID" value="ENSSGRP00000072218.1"/>
    <property type="gene ID" value="ENSSGRG00000036720.1"/>
</dbReference>
<gene>
    <name evidence="22" type="primary">LOC107584456</name>
</gene>
<protein>
    <recommendedName>
        <fullName evidence="18">Ubiquitin carboxyl-terminal hydrolase</fullName>
        <ecNumber evidence="18">3.4.19.12</ecNumber>
    </recommendedName>
</protein>
<dbReference type="Proteomes" id="UP000472262">
    <property type="component" value="Unassembled WGS sequence"/>
</dbReference>
<dbReference type="EC" id="3.4.19.12" evidence="18"/>
<name>A0A672Q7J1_SINGR</name>
<dbReference type="SMART" id="SM00695">
    <property type="entry name" value="DUSP"/>
    <property type="match status" value="1"/>
</dbReference>
<comment type="subcellular location">
    <subcellularLocation>
        <location evidence="3">Cytoplasm</location>
    </subcellularLocation>
    <subcellularLocation>
        <location evidence="2">Nucleus</location>
    </subcellularLocation>
</comment>
<dbReference type="PROSITE" id="PS00972">
    <property type="entry name" value="USP_1"/>
    <property type="match status" value="1"/>
</dbReference>
<evidence type="ECO:0000256" key="15">
    <source>
        <dbReference type="ARBA" id="ARBA00037971"/>
    </source>
</evidence>
<keyword evidence="6 18" id="KW-0645">Protease</keyword>
<dbReference type="InterPro" id="IPR028889">
    <property type="entry name" value="USP"/>
</dbReference>
<keyword evidence="5" id="KW-0597">Phosphoprotein</keyword>
<keyword evidence="12" id="KW-0862">Zinc</keyword>
<dbReference type="Gene3D" id="3.10.20.90">
    <property type="entry name" value="Phosphatidylinositol 3-kinase Catalytic Subunit, Chain A, domain 1"/>
    <property type="match status" value="1"/>
</dbReference>
<evidence type="ECO:0000259" key="20">
    <source>
        <dbReference type="PROSITE" id="PS50235"/>
    </source>
</evidence>
<evidence type="ECO:0000256" key="3">
    <source>
        <dbReference type="ARBA" id="ARBA00004496"/>
    </source>
</evidence>
<comment type="subunit">
    <text evidence="17">Interacts with RB1 (both dephosphorylated and hypophosphorylated forms). Interacts with RBL1 and RBL2. Interacts with ADORA2A (via cytoplasmic C-terminus); the interaction is direct. Interacts with SART3; recruits USP4 to its substrate PRPF3.</text>
</comment>
<evidence type="ECO:0000256" key="6">
    <source>
        <dbReference type="ARBA" id="ARBA00022670"/>
    </source>
</evidence>
<dbReference type="InterPro" id="IPR018200">
    <property type="entry name" value="USP_CS"/>
</dbReference>
<evidence type="ECO:0000259" key="21">
    <source>
        <dbReference type="PROSITE" id="PS51283"/>
    </source>
</evidence>
<evidence type="ECO:0000256" key="16">
    <source>
        <dbReference type="ARBA" id="ARBA00045453"/>
    </source>
</evidence>
<evidence type="ECO:0000256" key="1">
    <source>
        <dbReference type="ARBA" id="ARBA00000707"/>
    </source>
</evidence>
<evidence type="ECO:0000256" key="8">
    <source>
        <dbReference type="ARBA" id="ARBA00022737"/>
    </source>
</evidence>
<keyword evidence="9 18" id="KW-0833">Ubl conjugation pathway</keyword>
<evidence type="ECO:0000256" key="12">
    <source>
        <dbReference type="ARBA" id="ARBA00022833"/>
    </source>
</evidence>
<dbReference type="GO" id="GO:0006508">
    <property type="term" value="P:proteolysis"/>
    <property type="evidence" value="ECO:0007669"/>
    <property type="project" value="UniProtKB-KW"/>
</dbReference>
<dbReference type="InterPro" id="IPR028135">
    <property type="entry name" value="Ub_USP-typ"/>
</dbReference>
<proteinExistence type="inferred from homology"/>
<dbReference type="GO" id="GO:0004843">
    <property type="term" value="F:cysteine-type deubiquitinase activity"/>
    <property type="evidence" value="ECO:0007669"/>
    <property type="project" value="UniProtKB-UniRule"/>
</dbReference>
<evidence type="ECO:0000256" key="2">
    <source>
        <dbReference type="ARBA" id="ARBA00004123"/>
    </source>
</evidence>
<evidence type="ECO:0000256" key="5">
    <source>
        <dbReference type="ARBA" id="ARBA00022553"/>
    </source>
</evidence>